<dbReference type="HOGENOM" id="CLU_350380_0_0_1"/>
<sequence>MSSAERSWLRVDRRATVFMSRAARNSSVSEASELSQAPPLRRRAALRSSSGKGNTAGDGPAGANSGRQQAAPAGSRPAQRSRSRQRPAGTASVPESPDALIRACKRQTRSLQRDRMIEHRDAARQAQQAGAVRRSASARRPKPAMRPGTEETEAAASASVPERDSEVERREVPGYDRCELSDGDYDSEKEQMGRPPARAAKAATARSRNEAEEEQREEEDRFVAMYDDRSDATTPSEASSSRDADDGESASESEPLYAVRRILALKRVWGGKLEYEIEWEPDPTTDETYDSSFEPEDNLASRASTGGQTWRAIGATDLLTECAIESCPSHSVDYVALMTKDRFVEVQAHLSFELPGSMRYPTDPFRKLRYVDKALLLAATWAWDPEPFACLDESRVATHSQYCPFRQQMMCKPIKDGCTVYTFVFESGYLYAWEWFLGAAADTPLPLGQPTDTAPLDEDNSGFIVNIVKTLAGRPEFHGTGMTVVTDKGYTSITAAMYLASCGIFLVGMLRTKGRPDAHGRKWYLKAEVWLDSRFCTLIGTVIFEVSDVQVRRWSKTSKAYILIACSRMAKLYQKHMPHVDRYNDRHQSTNISMGYCRQRYTRALFIGFHLAMLVCNTVTIVCWLIPAAVLGKLKRRAKNVGGILRFSQMLLAESLCDLGVWLAKQELGDADQRARSNLAPHWMSRQQQRRARPLPGLFPEVHEIKNFKTDFSTRERLRLGLPSGGRSNCAGCLLLCEEVEGSSQQTPGGHARFYLPSGLRVPEPRLGCVVCKVNLCKKCRRPVAKGGWDHVGYCHGQLPPVSG</sequence>
<feature type="region of interest" description="Disordered" evidence="1">
    <location>
        <begin position="20"/>
        <end position="253"/>
    </location>
</feature>
<evidence type="ECO:0000256" key="1">
    <source>
        <dbReference type="SAM" id="MobiDB-lite"/>
    </source>
</evidence>
<dbReference type="PaxDb" id="2903-EOD20320"/>
<dbReference type="KEGG" id="ehx:EMIHUDRAFT_242122"/>
<proteinExistence type="predicted"/>
<feature type="transmembrane region" description="Helical" evidence="2">
    <location>
        <begin position="604"/>
        <end position="627"/>
    </location>
</feature>
<feature type="compositionally biased region" description="Low complexity" evidence="1">
    <location>
        <begin position="124"/>
        <end position="135"/>
    </location>
</feature>
<feature type="region of interest" description="Disordered" evidence="1">
    <location>
        <begin position="282"/>
        <end position="304"/>
    </location>
</feature>
<dbReference type="InterPro" id="IPR029526">
    <property type="entry name" value="PGBD"/>
</dbReference>
<dbReference type="PANTHER" id="PTHR46599">
    <property type="entry name" value="PIGGYBAC TRANSPOSABLE ELEMENT-DERIVED PROTEIN 4"/>
    <property type="match status" value="1"/>
</dbReference>
<feature type="compositionally biased region" description="Basic and acidic residues" evidence="1">
    <location>
        <begin position="218"/>
        <end position="231"/>
    </location>
</feature>
<organism evidence="4 5">
    <name type="scientific">Emiliania huxleyi (strain CCMP1516)</name>
    <dbReference type="NCBI Taxonomy" id="280463"/>
    <lineage>
        <taxon>Eukaryota</taxon>
        <taxon>Haptista</taxon>
        <taxon>Haptophyta</taxon>
        <taxon>Prymnesiophyceae</taxon>
        <taxon>Isochrysidales</taxon>
        <taxon>Noelaerhabdaceae</taxon>
        <taxon>Emiliania</taxon>
    </lineage>
</organism>
<dbReference type="Proteomes" id="UP000013827">
    <property type="component" value="Unassembled WGS sequence"/>
</dbReference>
<accession>A0A0D3J9Y5</accession>
<feature type="compositionally biased region" description="Polar residues" evidence="1">
    <location>
        <begin position="23"/>
        <end position="33"/>
    </location>
</feature>
<feature type="compositionally biased region" description="Basic and acidic residues" evidence="1">
    <location>
        <begin position="161"/>
        <end position="192"/>
    </location>
</feature>
<dbReference type="Pfam" id="PF13843">
    <property type="entry name" value="DDE_Tnp_1_7"/>
    <property type="match status" value="1"/>
</dbReference>
<dbReference type="AlphaFoldDB" id="A0A0D3J9Y5"/>
<reference evidence="4" key="2">
    <citation type="submission" date="2024-10" db="UniProtKB">
        <authorList>
            <consortium name="EnsemblProtists"/>
        </authorList>
    </citation>
    <scope>IDENTIFICATION</scope>
</reference>
<feature type="transmembrane region" description="Helical" evidence="2">
    <location>
        <begin position="490"/>
        <end position="510"/>
    </location>
</feature>
<reference evidence="5" key="1">
    <citation type="journal article" date="2013" name="Nature">
        <title>Pan genome of the phytoplankton Emiliania underpins its global distribution.</title>
        <authorList>
            <person name="Read B.A."/>
            <person name="Kegel J."/>
            <person name="Klute M.J."/>
            <person name="Kuo A."/>
            <person name="Lefebvre S.C."/>
            <person name="Maumus F."/>
            <person name="Mayer C."/>
            <person name="Miller J."/>
            <person name="Monier A."/>
            <person name="Salamov A."/>
            <person name="Young J."/>
            <person name="Aguilar M."/>
            <person name="Claverie J.M."/>
            <person name="Frickenhaus S."/>
            <person name="Gonzalez K."/>
            <person name="Herman E.K."/>
            <person name="Lin Y.C."/>
            <person name="Napier J."/>
            <person name="Ogata H."/>
            <person name="Sarno A.F."/>
            <person name="Shmutz J."/>
            <person name="Schroeder D."/>
            <person name="de Vargas C."/>
            <person name="Verret F."/>
            <person name="von Dassow P."/>
            <person name="Valentin K."/>
            <person name="Van de Peer Y."/>
            <person name="Wheeler G."/>
            <person name="Dacks J.B."/>
            <person name="Delwiche C.F."/>
            <person name="Dyhrman S.T."/>
            <person name="Glockner G."/>
            <person name="John U."/>
            <person name="Richards T."/>
            <person name="Worden A.Z."/>
            <person name="Zhang X."/>
            <person name="Grigoriev I.V."/>
            <person name="Allen A.E."/>
            <person name="Bidle K."/>
            <person name="Borodovsky M."/>
            <person name="Bowler C."/>
            <person name="Brownlee C."/>
            <person name="Cock J.M."/>
            <person name="Elias M."/>
            <person name="Gladyshev V.N."/>
            <person name="Groth M."/>
            <person name="Guda C."/>
            <person name="Hadaegh A."/>
            <person name="Iglesias-Rodriguez M.D."/>
            <person name="Jenkins J."/>
            <person name="Jones B.M."/>
            <person name="Lawson T."/>
            <person name="Leese F."/>
            <person name="Lindquist E."/>
            <person name="Lobanov A."/>
            <person name="Lomsadze A."/>
            <person name="Malik S.B."/>
            <person name="Marsh M.E."/>
            <person name="Mackinder L."/>
            <person name="Mock T."/>
            <person name="Mueller-Roeber B."/>
            <person name="Pagarete A."/>
            <person name="Parker M."/>
            <person name="Probert I."/>
            <person name="Quesneville H."/>
            <person name="Raines C."/>
            <person name="Rensing S.A."/>
            <person name="Riano-Pachon D.M."/>
            <person name="Richier S."/>
            <person name="Rokitta S."/>
            <person name="Shiraiwa Y."/>
            <person name="Soanes D.M."/>
            <person name="van der Giezen M."/>
            <person name="Wahlund T.M."/>
            <person name="Williams B."/>
            <person name="Wilson W."/>
            <person name="Wolfe G."/>
            <person name="Wurch L.L."/>
        </authorList>
    </citation>
    <scope>NUCLEOTIDE SEQUENCE</scope>
</reference>
<feature type="compositionally biased region" description="Basic and acidic residues" evidence="1">
    <location>
        <begin position="111"/>
        <end position="123"/>
    </location>
</feature>
<feature type="compositionally biased region" description="Low complexity" evidence="1">
    <location>
        <begin position="67"/>
        <end position="78"/>
    </location>
</feature>
<dbReference type="EnsemblProtists" id="EOD20320">
    <property type="protein sequence ID" value="EOD20320"/>
    <property type="gene ID" value="EMIHUDRAFT_242122"/>
</dbReference>
<feature type="compositionally biased region" description="Low complexity" evidence="1">
    <location>
        <begin position="194"/>
        <end position="206"/>
    </location>
</feature>
<feature type="compositionally biased region" description="Acidic residues" evidence="1">
    <location>
        <begin position="282"/>
        <end position="297"/>
    </location>
</feature>
<evidence type="ECO:0000256" key="2">
    <source>
        <dbReference type="SAM" id="Phobius"/>
    </source>
</evidence>
<protein>
    <recommendedName>
        <fullName evidence="3">PiggyBac transposable element-derived protein domain-containing protein</fullName>
    </recommendedName>
</protein>
<keyword evidence="2" id="KW-0472">Membrane</keyword>
<name>A0A0D3J9Y5_EMIH1</name>
<feature type="compositionally biased region" description="Polar residues" evidence="1">
    <location>
        <begin position="232"/>
        <end position="241"/>
    </location>
</feature>
<evidence type="ECO:0000313" key="5">
    <source>
        <dbReference type="Proteomes" id="UP000013827"/>
    </source>
</evidence>
<dbReference type="GeneID" id="17265865"/>
<keyword evidence="5" id="KW-1185">Reference proteome</keyword>
<feature type="domain" description="PiggyBac transposable element-derived protein" evidence="3">
    <location>
        <begin position="336"/>
        <end position="617"/>
    </location>
</feature>
<dbReference type="PANTHER" id="PTHR46599:SF3">
    <property type="entry name" value="PIGGYBAC TRANSPOSABLE ELEMENT-DERIVED PROTEIN 4"/>
    <property type="match status" value="1"/>
</dbReference>
<evidence type="ECO:0000313" key="4">
    <source>
        <dbReference type="EnsemblProtists" id="EOD20320"/>
    </source>
</evidence>
<dbReference type="RefSeq" id="XP_005772749.1">
    <property type="nucleotide sequence ID" value="XM_005772692.1"/>
</dbReference>
<keyword evidence="2" id="KW-0812">Transmembrane</keyword>
<keyword evidence="2" id="KW-1133">Transmembrane helix</keyword>
<evidence type="ECO:0000259" key="3">
    <source>
        <dbReference type="Pfam" id="PF13843"/>
    </source>
</evidence>